<dbReference type="PANTHER" id="PTHR19328">
    <property type="entry name" value="HEDGEHOG-INTERACTING PROTEIN"/>
    <property type="match status" value="1"/>
</dbReference>
<dbReference type="InterPro" id="IPR012938">
    <property type="entry name" value="Glc/Sorbosone_DH"/>
</dbReference>
<evidence type="ECO:0000313" key="4">
    <source>
        <dbReference type="Proteomes" id="UP000176854"/>
    </source>
</evidence>
<dbReference type="InterPro" id="IPR011041">
    <property type="entry name" value="Quinoprot_gluc/sorb_DH_b-prop"/>
</dbReference>
<dbReference type="InterPro" id="IPR011042">
    <property type="entry name" value="6-blade_b-propeller_TolB-like"/>
</dbReference>
<gene>
    <name evidence="3" type="ORF">A2154_01415</name>
</gene>
<dbReference type="AlphaFoldDB" id="A0A1F5ZAR1"/>
<evidence type="ECO:0000256" key="1">
    <source>
        <dbReference type="SAM" id="MobiDB-lite"/>
    </source>
</evidence>
<proteinExistence type="predicted"/>
<organism evidence="3 4">
    <name type="scientific">Candidatus Gottesmanbacteria bacterium RBG_16_43_7</name>
    <dbReference type="NCBI Taxonomy" id="1798373"/>
    <lineage>
        <taxon>Bacteria</taxon>
        <taxon>Candidatus Gottesmaniibacteriota</taxon>
    </lineage>
</organism>
<feature type="domain" description="Glucose/Sorbosone dehydrogenase" evidence="2">
    <location>
        <begin position="60"/>
        <end position="357"/>
    </location>
</feature>
<evidence type="ECO:0000259" key="2">
    <source>
        <dbReference type="Pfam" id="PF07995"/>
    </source>
</evidence>
<protein>
    <recommendedName>
        <fullName evidence="2">Glucose/Sorbosone dehydrogenase domain-containing protein</fullName>
    </recommendedName>
</protein>
<dbReference type="Pfam" id="PF07995">
    <property type="entry name" value="GSDH"/>
    <property type="match status" value="1"/>
</dbReference>
<sequence>MKRVFVGVALGVLLVIYVVYRYRSNVVLQSFRPSPTQLSNIAPTTIDITELEIILTGLYVPWEIVFLPDNTILVTERSGNLVVYKDGDVRRIRIENATQVGEGGLLGMTIDPQFQDNRFLYLYYTYRDYDQIRNRVVRYEYQDTKIDNARILVDRIPGAANHNGGRIAFGPDGYLYITTGDAQRSNLVQNTDSLAGKILRIGKDGSIPTDNPFGNAVYSYGHRNPQGLAWDELGNLWATEHGRSGIQSGLDEVNKIEIGKNYGWPEIEGDEIMPGMITPALNSGPAETWAPAGIIYQNNALYFTGLRGSSLYRIPLSGGTVTGAPDVLYTGNYGRLRALVIGPDGHKYMTSSNTDGRGTVHRGDDKLIKLP</sequence>
<dbReference type="Gene3D" id="2.120.10.30">
    <property type="entry name" value="TolB, C-terminal domain"/>
    <property type="match status" value="1"/>
</dbReference>
<evidence type="ECO:0000313" key="3">
    <source>
        <dbReference type="EMBL" id="OGG09568.1"/>
    </source>
</evidence>
<comment type="caution">
    <text evidence="3">The sequence shown here is derived from an EMBL/GenBank/DDBJ whole genome shotgun (WGS) entry which is preliminary data.</text>
</comment>
<feature type="region of interest" description="Disordered" evidence="1">
    <location>
        <begin position="350"/>
        <end position="371"/>
    </location>
</feature>
<dbReference type="EMBL" id="MFJC01000019">
    <property type="protein sequence ID" value="OGG09568.1"/>
    <property type="molecule type" value="Genomic_DNA"/>
</dbReference>
<accession>A0A1F5ZAR1</accession>
<name>A0A1F5ZAR1_9BACT</name>
<reference evidence="3 4" key="1">
    <citation type="journal article" date="2016" name="Nat. Commun.">
        <title>Thousands of microbial genomes shed light on interconnected biogeochemical processes in an aquifer system.</title>
        <authorList>
            <person name="Anantharaman K."/>
            <person name="Brown C.T."/>
            <person name="Hug L.A."/>
            <person name="Sharon I."/>
            <person name="Castelle C.J."/>
            <person name="Probst A.J."/>
            <person name="Thomas B.C."/>
            <person name="Singh A."/>
            <person name="Wilkins M.J."/>
            <person name="Karaoz U."/>
            <person name="Brodie E.L."/>
            <person name="Williams K.H."/>
            <person name="Hubbard S.S."/>
            <person name="Banfield J.F."/>
        </authorList>
    </citation>
    <scope>NUCLEOTIDE SEQUENCE [LARGE SCALE GENOMIC DNA]</scope>
</reference>
<dbReference type="STRING" id="1798373.A2154_01415"/>
<dbReference type="Proteomes" id="UP000176854">
    <property type="component" value="Unassembled WGS sequence"/>
</dbReference>
<dbReference type="SUPFAM" id="SSF50952">
    <property type="entry name" value="Soluble quinoprotein glucose dehydrogenase"/>
    <property type="match status" value="1"/>
</dbReference>
<feature type="compositionally biased region" description="Basic and acidic residues" evidence="1">
    <location>
        <begin position="361"/>
        <end position="371"/>
    </location>
</feature>
<dbReference type="PANTHER" id="PTHR19328:SF13">
    <property type="entry name" value="HIPL1 PROTEIN"/>
    <property type="match status" value="1"/>
</dbReference>